<keyword evidence="2" id="KW-0784">Thiamine biosynthesis</keyword>
<dbReference type="GO" id="GO:0005737">
    <property type="term" value="C:cytoplasm"/>
    <property type="evidence" value="ECO:0007669"/>
    <property type="project" value="TreeGrafter"/>
</dbReference>
<dbReference type="Proteomes" id="UP000199672">
    <property type="component" value="Unassembled WGS sequence"/>
</dbReference>
<dbReference type="GO" id="GO:0009228">
    <property type="term" value="P:thiamine biosynthetic process"/>
    <property type="evidence" value="ECO:0007669"/>
    <property type="project" value="UniProtKB-KW"/>
</dbReference>
<evidence type="ECO:0000313" key="5">
    <source>
        <dbReference type="Proteomes" id="UP000199672"/>
    </source>
</evidence>
<dbReference type="OrthoDB" id="194683at2"/>
<gene>
    <name evidence="4" type="ORF">SAMN05216297_10649</name>
</gene>
<evidence type="ECO:0000256" key="1">
    <source>
        <dbReference type="ARBA" id="ARBA00004948"/>
    </source>
</evidence>
<name>A0A1I1QTD3_9FLAO</name>
<dbReference type="PANTHER" id="PTHR20857:SF15">
    <property type="entry name" value="THIAMINE-PHOSPHATE SYNTHASE"/>
    <property type="match status" value="1"/>
</dbReference>
<reference evidence="5" key="1">
    <citation type="submission" date="2016-10" db="EMBL/GenBank/DDBJ databases">
        <authorList>
            <person name="Varghese N."/>
            <person name="Submissions S."/>
        </authorList>
    </citation>
    <scope>NUCLEOTIDE SEQUENCE [LARGE SCALE GENOMIC DNA]</scope>
    <source>
        <strain evidence="5">CGMCC 1.10370</strain>
    </source>
</reference>
<organism evidence="4 5">
    <name type="scientific">Flavobacterium phragmitis</name>
    <dbReference type="NCBI Taxonomy" id="739143"/>
    <lineage>
        <taxon>Bacteria</taxon>
        <taxon>Pseudomonadati</taxon>
        <taxon>Bacteroidota</taxon>
        <taxon>Flavobacteriia</taxon>
        <taxon>Flavobacteriales</taxon>
        <taxon>Flavobacteriaceae</taxon>
        <taxon>Flavobacterium</taxon>
    </lineage>
</organism>
<dbReference type="EMBL" id="FOMH01000006">
    <property type="protein sequence ID" value="SFD25285.1"/>
    <property type="molecule type" value="Genomic_DNA"/>
</dbReference>
<protein>
    <submittedName>
        <fullName evidence="4">Thiamine-phosphate pyrophosphorylase</fullName>
    </submittedName>
</protein>
<dbReference type="STRING" id="739143.SAMN05216297_10649"/>
<dbReference type="RefSeq" id="WP_091493522.1">
    <property type="nucleotide sequence ID" value="NZ_FOMH01000006.1"/>
</dbReference>
<dbReference type="InterPro" id="IPR022998">
    <property type="entry name" value="ThiamineP_synth_TenI"/>
</dbReference>
<keyword evidence="5" id="KW-1185">Reference proteome</keyword>
<proteinExistence type="predicted"/>
<dbReference type="CDD" id="cd00564">
    <property type="entry name" value="TMP_TenI"/>
    <property type="match status" value="1"/>
</dbReference>
<feature type="domain" description="Thiamine phosphate synthase/TenI" evidence="3">
    <location>
        <begin position="3"/>
        <end position="182"/>
    </location>
</feature>
<sequence length="207" mass="24192">MIVITNPFLVEDEIDILHSLFEEGLSLLHIRKPDFSELEMAQFIHQIKVEFRTNVVLHSHHQLAEDFGINRFHFSEKERKRNHDFPARFPKPCRYKNESKSTSTHSIEDFNSLKNDFDYAFLSPVFKSISKDNYHPEKDLFEEIKSRKNHKTKLVALGGIDSKNIQEVLENGFDDVALLGSIWNNENPLKQFKLCQKIALSHLQSQV</sequence>
<dbReference type="InterPro" id="IPR036206">
    <property type="entry name" value="ThiamineP_synth_sf"/>
</dbReference>
<dbReference type="PANTHER" id="PTHR20857">
    <property type="entry name" value="THIAMINE-PHOSPHATE PYROPHOSPHORYLASE"/>
    <property type="match status" value="1"/>
</dbReference>
<dbReference type="AlphaFoldDB" id="A0A1I1QTD3"/>
<evidence type="ECO:0000259" key="3">
    <source>
        <dbReference type="Pfam" id="PF02581"/>
    </source>
</evidence>
<dbReference type="SUPFAM" id="SSF51391">
    <property type="entry name" value="Thiamin phosphate synthase"/>
    <property type="match status" value="1"/>
</dbReference>
<dbReference type="GO" id="GO:0004789">
    <property type="term" value="F:thiamine-phosphate diphosphorylase activity"/>
    <property type="evidence" value="ECO:0007669"/>
    <property type="project" value="TreeGrafter"/>
</dbReference>
<accession>A0A1I1QTD3</accession>
<evidence type="ECO:0000313" key="4">
    <source>
        <dbReference type="EMBL" id="SFD25285.1"/>
    </source>
</evidence>
<comment type="pathway">
    <text evidence="1">Cofactor biosynthesis; thiamine diphosphate biosynthesis.</text>
</comment>
<dbReference type="Gene3D" id="3.20.20.70">
    <property type="entry name" value="Aldolase class I"/>
    <property type="match status" value="1"/>
</dbReference>
<dbReference type="InterPro" id="IPR013785">
    <property type="entry name" value="Aldolase_TIM"/>
</dbReference>
<evidence type="ECO:0000256" key="2">
    <source>
        <dbReference type="ARBA" id="ARBA00022977"/>
    </source>
</evidence>
<dbReference type="Pfam" id="PF02581">
    <property type="entry name" value="TMP-TENI"/>
    <property type="match status" value="1"/>
</dbReference>